<evidence type="ECO:0000313" key="1">
    <source>
        <dbReference type="EMBL" id="KAK3687065.1"/>
    </source>
</evidence>
<evidence type="ECO:0000313" key="2">
    <source>
        <dbReference type="Proteomes" id="UP001281147"/>
    </source>
</evidence>
<keyword evidence="2" id="KW-1185">Reference proteome</keyword>
<name>A0ACC3MGQ7_9PEZI</name>
<comment type="caution">
    <text evidence="1">The sequence shown here is derived from an EMBL/GenBank/DDBJ whole genome shotgun (WGS) entry which is preliminary data.</text>
</comment>
<dbReference type="EMBL" id="JAUTXU010000289">
    <property type="protein sequence ID" value="KAK3687065.1"/>
    <property type="molecule type" value="Genomic_DNA"/>
</dbReference>
<reference evidence="1" key="1">
    <citation type="submission" date="2023-07" db="EMBL/GenBank/DDBJ databases">
        <title>Black Yeasts Isolated from many extreme environments.</title>
        <authorList>
            <person name="Coleine C."/>
            <person name="Stajich J.E."/>
            <person name="Selbmann L."/>
        </authorList>
    </citation>
    <scope>NUCLEOTIDE SEQUENCE</scope>
    <source>
        <strain evidence="1">CCFEE 5714</strain>
    </source>
</reference>
<proteinExistence type="predicted"/>
<dbReference type="Proteomes" id="UP001281147">
    <property type="component" value="Unassembled WGS sequence"/>
</dbReference>
<protein>
    <submittedName>
        <fullName evidence="1">Uncharacterized protein</fullName>
    </submittedName>
</protein>
<accession>A0ACC3MGQ7</accession>
<gene>
    <name evidence="1" type="ORF">LTR37_019179</name>
</gene>
<sequence>MLLSAEELKKSSEIDLAIIEFAKNNPTEPLNWGDAGSVFTALEEFSKQGLAMIGEPESSITEEFKDIPMRDGFQSTLKIHRPTEPPADGSPLIVFCFGGGFIAGDMHAGTAYARAFVRLFGAVVVNISYRLAPKYKFPIGWHDGIDSAKWLAEHGSEIGADLSKGFIIGGISAGGNMSSVITNASIEEKFANPVTGQWLCVPSLMDENSVPEKYKPYFLSMQHNVDAPVLPSSALHELKKHIESDDDSPLRYPVLNKAVPLSKLPPTYLQADGLDPLRDDALIYEEMLKEAGVETKIDFYPGCPRAHFAFMPGIEVSNKATADIMVGMGWLLGKSVAPEDGLKAMGPAA</sequence>
<organism evidence="1 2">
    <name type="scientific">Vermiconidia calcicola</name>
    <dbReference type="NCBI Taxonomy" id="1690605"/>
    <lineage>
        <taxon>Eukaryota</taxon>
        <taxon>Fungi</taxon>
        <taxon>Dikarya</taxon>
        <taxon>Ascomycota</taxon>
        <taxon>Pezizomycotina</taxon>
        <taxon>Dothideomycetes</taxon>
        <taxon>Dothideomycetidae</taxon>
        <taxon>Mycosphaerellales</taxon>
        <taxon>Extremaceae</taxon>
        <taxon>Vermiconidia</taxon>
    </lineage>
</organism>